<evidence type="ECO:0000256" key="1">
    <source>
        <dbReference type="ARBA" id="ARBA00012528"/>
    </source>
</evidence>
<dbReference type="Gene3D" id="3.30.70.270">
    <property type="match status" value="1"/>
</dbReference>
<protein>
    <recommendedName>
        <fullName evidence="1">diguanylate cyclase</fullName>
        <ecNumber evidence="1">2.7.7.65</ecNumber>
    </recommendedName>
</protein>
<accession>A0AA95NH49</accession>
<evidence type="ECO:0000256" key="2">
    <source>
        <dbReference type="ARBA" id="ARBA00034247"/>
    </source>
</evidence>
<proteinExistence type="predicted"/>
<dbReference type="PANTHER" id="PTHR45138:SF9">
    <property type="entry name" value="DIGUANYLATE CYCLASE DGCM-RELATED"/>
    <property type="match status" value="1"/>
</dbReference>
<dbReference type="FunFam" id="3.30.70.270:FF:000001">
    <property type="entry name" value="Diguanylate cyclase domain protein"/>
    <property type="match status" value="1"/>
</dbReference>
<dbReference type="Pfam" id="PF07495">
    <property type="entry name" value="Y_Y_Y"/>
    <property type="match status" value="1"/>
</dbReference>
<keyword evidence="6" id="KW-1185">Reference proteome</keyword>
<feature type="domain" description="GGDEF" evidence="4">
    <location>
        <begin position="855"/>
        <end position="992"/>
    </location>
</feature>
<reference evidence="5" key="1">
    <citation type="submission" date="2023-01" db="EMBL/GenBank/DDBJ databases">
        <title>Whole genome sequence of Paucibacter sp. S2-9 isolated from pond sediment.</title>
        <authorList>
            <person name="Jung J.Y."/>
        </authorList>
    </citation>
    <scope>NUCLEOTIDE SEQUENCE</scope>
    <source>
        <strain evidence="5">S2-9</strain>
    </source>
</reference>
<dbReference type="KEGG" id="pais:PFX98_00845"/>
<keyword evidence="3" id="KW-0472">Membrane</keyword>
<organism evidence="5 6">
    <name type="scientific">Paucibacter sediminis</name>
    <dbReference type="NCBI Taxonomy" id="3019553"/>
    <lineage>
        <taxon>Bacteria</taxon>
        <taxon>Pseudomonadati</taxon>
        <taxon>Pseudomonadota</taxon>
        <taxon>Betaproteobacteria</taxon>
        <taxon>Burkholderiales</taxon>
        <taxon>Sphaerotilaceae</taxon>
        <taxon>Roseateles</taxon>
    </lineage>
</organism>
<sequence length="992" mass="106187">MPPAPHAALARLLAWMFGLLLMLAAAPLPVRAQGLGPGGAARALSQYKVDSWQTEQGLPLNTVQALYQSHDGYLWVGTAGGLARFDGARFTGFDARQAPSMASEPVFGFMEDAQQNLWIGHSKGAAIYRKGSFQAMFGSEVTDGRRVWAFAQAADGVIWAATENGLVRWEQGPGKGATRLYQQADGLPTNRLRTLAFDRAGTLWIGTSGGGLVALAAGRFRTLGPEQGFPHLQVRHVIADPAGGIWAATAGGGLARVEEDGRIRVYTVADGLPTDQLTSLARDAQGALWIGSWGAGVSRMLEDGRFSTISSANGLAGDQIWSVQADREGSIWIGTWVGGLNRLRNRAFGVLGTPEGLSHDNVRAVLHGRQGVTWVSTSGGGLNRIEGQRISALRKADGLPTDEISSLLEDRDGALWIGSYTAGVARLQGGKIERFGPAQGLPSAEVRVLFQDRSGTLWAGTQSGLARFSGKGFEAVRDEGAPRGGVAAMLQDRQGTLWFGTTGDGLVRLRDGRFHTLSKADGLVSNWVMALYEDADAKLWIGTNGEGMNRLSDGRLTAIRPADGLWDGIALTILEDRAGYLWMSCNRGFFRVARAELNAFVEGRQAKVSSSGFGPGDALRSTTFAGGLQPAGAIDARGQLWLPSSNGLVIVDPARLPGAGQPPQTQLEGVLLDGVSRPLDAEVLLPPGSVPLTIRYAAMTLLNADRVRFRYQMEGITRDWVDAGRSREAAFPALPHGQYRFRVAASTDGVHWSEAAAPLLITVRPYVYQTGWFMALVLLGTLAALVALFRLRTHALRARHVEMERLVAQRTEELRQANEHLSRLSFVDALTGLANRRRFDEVLAEEWRRARRNRVPLALVIADIDGFKLYNDRLGHLEGDRCLTAVAAVFAHAVGRAGDLAARYGGEEFVVLVPGADAAAALQVAEGIRAACEALAIPHPAAPVGEVITLSLGVASCIPSEQASAESLFALADAALYCAKQEGRNRVSLGKT</sequence>
<dbReference type="InterPro" id="IPR013783">
    <property type="entry name" value="Ig-like_fold"/>
</dbReference>
<dbReference type="Gene3D" id="2.130.10.10">
    <property type="entry name" value="YVTN repeat-like/Quinoprotein amine dehydrogenase"/>
    <property type="match status" value="2"/>
</dbReference>
<dbReference type="GO" id="GO:0005886">
    <property type="term" value="C:plasma membrane"/>
    <property type="evidence" value="ECO:0007669"/>
    <property type="project" value="TreeGrafter"/>
</dbReference>
<dbReference type="PROSITE" id="PS50887">
    <property type="entry name" value="GGDEF"/>
    <property type="match status" value="1"/>
</dbReference>
<name>A0AA95NH49_9BURK</name>
<dbReference type="Gene3D" id="2.60.40.10">
    <property type="entry name" value="Immunoglobulins"/>
    <property type="match status" value="1"/>
</dbReference>
<dbReference type="GO" id="GO:0052621">
    <property type="term" value="F:diguanylate cyclase activity"/>
    <property type="evidence" value="ECO:0007669"/>
    <property type="project" value="UniProtKB-EC"/>
</dbReference>
<dbReference type="SMART" id="SM00267">
    <property type="entry name" value="GGDEF"/>
    <property type="match status" value="1"/>
</dbReference>
<dbReference type="SUPFAM" id="SSF63829">
    <property type="entry name" value="Calcium-dependent phosphotriesterase"/>
    <property type="match status" value="2"/>
</dbReference>
<dbReference type="InterPro" id="IPR011123">
    <property type="entry name" value="Y_Y_Y"/>
</dbReference>
<dbReference type="EC" id="2.7.7.65" evidence="1"/>
<comment type="catalytic activity">
    <reaction evidence="2">
        <text>2 GTP = 3',3'-c-di-GMP + 2 diphosphate</text>
        <dbReference type="Rhea" id="RHEA:24898"/>
        <dbReference type="ChEBI" id="CHEBI:33019"/>
        <dbReference type="ChEBI" id="CHEBI:37565"/>
        <dbReference type="ChEBI" id="CHEBI:58805"/>
        <dbReference type="EC" id="2.7.7.65"/>
    </reaction>
</comment>
<keyword evidence="3" id="KW-1133">Transmembrane helix</keyword>
<dbReference type="GO" id="GO:1902201">
    <property type="term" value="P:negative regulation of bacterial-type flagellum-dependent cell motility"/>
    <property type="evidence" value="ECO:0007669"/>
    <property type="project" value="TreeGrafter"/>
</dbReference>
<dbReference type="InterPro" id="IPR043128">
    <property type="entry name" value="Rev_trsase/Diguanyl_cyclase"/>
</dbReference>
<dbReference type="AlphaFoldDB" id="A0AA95NH49"/>
<dbReference type="InterPro" id="IPR050469">
    <property type="entry name" value="Diguanylate_Cyclase"/>
</dbReference>
<dbReference type="SUPFAM" id="SSF55073">
    <property type="entry name" value="Nucleotide cyclase"/>
    <property type="match status" value="1"/>
</dbReference>
<dbReference type="InterPro" id="IPR015943">
    <property type="entry name" value="WD40/YVTN_repeat-like_dom_sf"/>
</dbReference>
<keyword evidence="3" id="KW-0812">Transmembrane</keyword>
<evidence type="ECO:0000313" key="6">
    <source>
        <dbReference type="Proteomes" id="UP001177769"/>
    </source>
</evidence>
<dbReference type="RefSeq" id="WP_285233276.1">
    <property type="nucleotide sequence ID" value="NZ_CP116346.1"/>
</dbReference>
<dbReference type="GO" id="GO:0043709">
    <property type="term" value="P:cell adhesion involved in single-species biofilm formation"/>
    <property type="evidence" value="ECO:0007669"/>
    <property type="project" value="TreeGrafter"/>
</dbReference>
<evidence type="ECO:0000256" key="3">
    <source>
        <dbReference type="SAM" id="Phobius"/>
    </source>
</evidence>
<dbReference type="Proteomes" id="UP001177769">
    <property type="component" value="Chromosome"/>
</dbReference>
<gene>
    <name evidence="5" type="ORF">PFX98_00845</name>
</gene>
<feature type="transmembrane region" description="Helical" evidence="3">
    <location>
        <begin position="771"/>
        <end position="789"/>
    </location>
</feature>
<dbReference type="CDD" id="cd01949">
    <property type="entry name" value="GGDEF"/>
    <property type="match status" value="1"/>
</dbReference>
<dbReference type="Pfam" id="PF07494">
    <property type="entry name" value="Reg_prop"/>
    <property type="match status" value="8"/>
</dbReference>
<dbReference type="NCBIfam" id="TIGR00254">
    <property type="entry name" value="GGDEF"/>
    <property type="match status" value="1"/>
</dbReference>
<dbReference type="EMBL" id="CP116346">
    <property type="protein sequence ID" value="WIT12183.1"/>
    <property type="molecule type" value="Genomic_DNA"/>
</dbReference>
<dbReference type="InterPro" id="IPR011110">
    <property type="entry name" value="Reg_prop"/>
</dbReference>
<evidence type="ECO:0000259" key="4">
    <source>
        <dbReference type="PROSITE" id="PS50887"/>
    </source>
</evidence>
<evidence type="ECO:0000313" key="5">
    <source>
        <dbReference type="EMBL" id="WIT12183.1"/>
    </source>
</evidence>
<dbReference type="InterPro" id="IPR000160">
    <property type="entry name" value="GGDEF_dom"/>
</dbReference>
<dbReference type="Pfam" id="PF00990">
    <property type="entry name" value="GGDEF"/>
    <property type="match status" value="1"/>
</dbReference>
<dbReference type="InterPro" id="IPR029787">
    <property type="entry name" value="Nucleotide_cyclase"/>
</dbReference>
<dbReference type="PANTHER" id="PTHR45138">
    <property type="entry name" value="REGULATORY COMPONENTS OF SENSORY TRANSDUCTION SYSTEM"/>
    <property type="match status" value="1"/>
</dbReference>